<evidence type="ECO:0000259" key="16">
    <source>
        <dbReference type="SMART" id="SM00962"/>
    </source>
</evidence>
<dbReference type="GO" id="GO:0015031">
    <property type="term" value="P:protein transport"/>
    <property type="evidence" value="ECO:0007669"/>
    <property type="project" value="UniProtKB-KW"/>
</dbReference>
<keyword evidence="10" id="KW-0472">Membrane</keyword>
<dbReference type="AlphaFoldDB" id="A0A956NCI6"/>
<evidence type="ECO:0000256" key="1">
    <source>
        <dbReference type="ARBA" id="ARBA00004413"/>
    </source>
</evidence>
<dbReference type="PANTHER" id="PTHR43134">
    <property type="entry name" value="SIGNAL RECOGNITION PARTICLE RECEPTOR SUBUNIT ALPHA"/>
    <property type="match status" value="1"/>
</dbReference>
<dbReference type="Pfam" id="PF00448">
    <property type="entry name" value="SRP54"/>
    <property type="match status" value="1"/>
</dbReference>
<dbReference type="CDD" id="cd17873">
    <property type="entry name" value="FlhF"/>
    <property type="match status" value="1"/>
</dbReference>
<dbReference type="GO" id="GO:0005525">
    <property type="term" value="F:GTP binding"/>
    <property type="evidence" value="ECO:0007669"/>
    <property type="project" value="UniProtKB-UniRule"/>
</dbReference>
<evidence type="ECO:0000256" key="14">
    <source>
        <dbReference type="SAM" id="MobiDB-lite"/>
    </source>
</evidence>
<evidence type="ECO:0000256" key="7">
    <source>
        <dbReference type="ARBA" id="ARBA00022795"/>
    </source>
</evidence>
<dbReference type="InterPro" id="IPR000897">
    <property type="entry name" value="SRP54_GTPase_dom"/>
</dbReference>
<protein>
    <recommendedName>
        <fullName evidence="3 13">Flagellar biosynthesis protein FlhF</fullName>
    </recommendedName>
</protein>
<evidence type="ECO:0000256" key="2">
    <source>
        <dbReference type="ARBA" id="ARBA00008531"/>
    </source>
</evidence>
<keyword evidence="17" id="KW-0282">Flagellum</keyword>
<evidence type="ECO:0000313" key="18">
    <source>
        <dbReference type="Proteomes" id="UP000739538"/>
    </source>
</evidence>
<dbReference type="GO" id="GO:0003924">
    <property type="term" value="F:GTPase activity"/>
    <property type="evidence" value="ECO:0007669"/>
    <property type="project" value="UniProtKB-UniRule"/>
</dbReference>
<feature type="domain" description="SRP54-type proteins GTP-binding" evidence="16">
    <location>
        <begin position="292"/>
        <end position="484"/>
    </location>
</feature>
<keyword evidence="17" id="KW-0969">Cilium</keyword>
<dbReference type="GO" id="GO:0005886">
    <property type="term" value="C:plasma membrane"/>
    <property type="evidence" value="ECO:0007669"/>
    <property type="project" value="UniProtKB-SubCell"/>
</dbReference>
<comment type="function">
    <text evidence="12">Necessary for flagellar biosynthesis. May be involved in translocation of the flagellum.</text>
</comment>
<feature type="domain" description="AAA+ ATPase" evidence="15">
    <location>
        <begin position="291"/>
        <end position="433"/>
    </location>
</feature>
<evidence type="ECO:0000256" key="5">
    <source>
        <dbReference type="ARBA" id="ARBA00022475"/>
    </source>
</evidence>
<evidence type="ECO:0000256" key="6">
    <source>
        <dbReference type="ARBA" id="ARBA00022741"/>
    </source>
</evidence>
<comment type="similarity">
    <text evidence="2">Belongs to the GTP-binding SRP family.</text>
</comment>
<organism evidence="17 18">
    <name type="scientific">Eiseniibacteriota bacterium</name>
    <dbReference type="NCBI Taxonomy" id="2212470"/>
    <lineage>
        <taxon>Bacteria</taxon>
        <taxon>Candidatus Eiseniibacteriota</taxon>
    </lineage>
</organism>
<evidence type="ECO:0000256" key="8">
    <source>
        <dbReference type="ARBA" id="ARBA00022927"/>
    </source>
</evidence>
<feature type="region of interest" description="Disordered" evidence="14">
    <location>
        <begin position="166"/>
        <end position="200"/>
    </location>
</feature>
<accession>A0A956NCI6</accession>
<dbReference type="GO" id="GO:0005047">
    <property type="term" value="F:signal recognition particle binding"/>
    <property type="evidence" value="ECO:0007669"/>
    <property type="project" value="TreeGrafter"/>
</dbReference>
<evidence type="ECO:0000256" key="3">
    <source>
        <dbReference type="ARBA" id="ARBA00014919"/>
    </source>
</evidence>
<evidence type="ECO:0000259" key="15">
    <source>
        <dbReference type="SMART" id="SM00382"/>
    </source>
</evidence>
<gene>
    <name evidence="17" type="primary">flhF</name>
    <name evidence="17" type="ORF">KDA27_01760</name>
</gene>
<feature type="region of interest" description="Disordered" evidence="14">
    <location>
        <begin position="127"/>
        <end position="150"/>
    </location>
</feature>
<dbReference type="PANTHER" id="PTHR43134:SF3">
    <property type="entry name" value="FLAGELLAR BIOSYNTHESIS PROTEIN FLHF"/>
    <property type="match status" value="1"/>
</dbReference>
<dbReference type="Gene3D" id="3.40.50.300">
    <property type="entry name" value="P-loop containing nucleotide triphosphate hydrolases"/>
    <property type="match status" value="1"/>
</dbReference>
<dbReference type="GO" id="GO:0044781">
    <property type="term" value="P:bacterial-type flagellum organization"/>
    <property type="evidence" value="ECO:0007669"/>
    <property type="project" value="UniProtKB-UniRule"/>
</dbReference>
<dbReference type="InterPro" id="IPR020006">
    <property type="entry name" value="FlhF"/>
</dbReference>
<sequence length="491" mass="53050">MHIKRFEAATVKEALARIRSELGPDALILETHRATDGSGWFEVTAALPHGDTASRSERARTAYGVSTAPQTNASRPGDTQAPSARPASQPAQPARPKAEPDTSRLASLLGGDMDAEMDRAFGLETNRSASADTSRSGSGQPANGGISKSGVASRVADILSRLPRESVAPNLTPEQRRKFLGDSGADELAPRNSNLRLETRDDEDVQRLRDQNEYLSRLIRSEHFSAIPLPLRELYLDLSEAEVDANLVFQILSRMGQAPMKGKFQPVPIEDLLPRLEPMISVGGDVRREDGRRVVALVGPTGVGKTTTLAKIAGQAAFRHGKKVALVSTDAYRVFGAQHLGSYATLMGLPFSTAGRGSEMRRLLEDDFAEADLVLIDTSGRSPRDPEGIEEIHQILAACPEAEIQLVLAANSRVRDMAFALEGFSRLPIQQLVFTKLDETTRQGGLFTLALKARKPVAYLATGQEVPDDLHVATVRALTQGITGREEPTVA</sequence>
<evidence type="ECO:0000256" key="10">
    <source>
        <dbReference type="ARBA" id="ARBA00023136"/>
    </source>
</evidence>
<dbReference type="Gene3D" id="1.20.120.1380">
    <property type="entry name" value="Flagellar FlhF biosynthesis protein, N domain"/>
    <property type="match status" value="1"/>
</dbReference>
<keyword evidence="17" id="KW-0966">Cell projection</keyword>
<dbReference type="InterPro" id="IPR027417">
    <property type="entry name" value="P-loop_NTPase"/>
</dbReference>
<keyword evidence="8" id="KW-0653">Protein transport</keyword>
<feature type="compositionally biased region" description="Low complexity" evidence="14">
    <location>
        <begin position="80"/>
        <end position="95"/>
    </location>
</feature>
<dbReference type="GO" id="GO:0006614">
    <property type="term" value="P:SRP-dependent cotranslational protein targeting to membrane"/>
    <property type="evidence" value="ECO:0007669"/>
    <property type="project" value="UniProtKB-UniRule"/>
</dbReference>
<keyword evidence="11" id="KW-1006">Bacterial flagellum protein export</keyword>
<evidence type="ECO:0000256" key="4">
    <source>
        <dbReference type="ARBA" id="ARBA00022448"/>
    </source>
</evidence>
<keyword evidence="4" id="KW-0813">Transport</keyword>
<dbReference type="EMBL" id="JAGQHS010000004">
    <property type="protein sequence ID" value="MCA9754499.1"/>
    <property type="molecule type" value="Genomic_DNA"/>
</dbReference>
<evidence type="ECO:0000256" key="9">
    <source>
        <dbReference type="ARBA" id="ARBA00023134"/>
    </source>
</evidence>
<reference evidence="17" key="2">
    <citation type="journal article" date="2021" name="Microbiome">
        <title>Successional dynamics and alternative stable states in a saline activated sludge microbial community over 9 years.</title>
        <authorList>
            <person name="Wang Y."/>
            <person name="Ye J."/>
            <person name="Ju F."/>
            <person name="Liu L."/>
            <person name="Boyd J.A."/>
            <person name="Deng Y."/>
            <person name="Parks D.H."/>
            <person name="Jiang X."/>
            <person name="Yin X."/>
            <person name="Woodcroft B.J."/>
            <person name="Tyson G.W."/>
            <person name="Hugenholtz P."/>
            <person name="Polz M.F."/>
            <person name="Zhang T."/>
        </authorList>
    </citation>
    <scope>NUCLEOTIDE SEQUENCE</scope>
    <source>
        <strain evidence="17">HKST-UBA02</strain>
    </source>
</reference>
<dbReference type="SMART" id="SM00962">
    <property type="entry name" value="SRP54"/>
    <property type="match status" value="1"/>
</dbReference>
<dbReference type="NCBIfam" id="TIGR03499">
    <property type="entry name" value="FlhF"/>
    <property type="match status" value="1"/>
</dbReference>
<comment type="subcellular location">
    <subcellularLocation>
        <location evidence="1">Cell membrane</location>
        <topology evidence="1">Peripheral membrane protein</topology>
        <orientation evidence="1">Cytoplasmic side</orientation>
    </subcellularLocation>
</comment>
<keyword evidence="6" id="KW-0547">Nucleotide-binding</keyword>
<evidence type="ECO:0000256" key="11">
    <source>
        <dbReference type="ARBA" id="ARBA00023225"/>
    </source>
</evidence>
<dbReference type="InterPro" id="IPR003593">
    <property type="entry name" value="AAA+_ATPase"/>
</dbReference>
<keyword evidence="5" id="KW-1003">Cell membrane</keyword>
<keyword evidence="9" id="KW-0342">GTP-binding</keyword>
<feature type="region of interest" description="Disordered" evidence="14">
    <location>
        <begin position="51"/>
        <end position="105"/>
    </location>
</feature>
<dbReference type="Proteomes" id="UP000739538">
    <property type="component" value="Unassembled WGS sequence"/>
</dbReference>
<dbReference type="InterPro" id="IPR047040">
    <property type="entry name" value="FlhF__GTPase_dom"/>
</dbReference>
<comment type="caution">
    <text evidence="17">The sequence shown here is derived from an EMBL/GenBank/DDBJ whole genome shotgun (WGS) entry which is preliminary data.</text>
</comment>
<name>A0A956NCI6_UNCEI</name>
<dbReference type="SUPFAM" id="SSF52540">
    <property type="entry name" value="P-loop containing nucleoside triphosphate hydrolases"/>
    <property type="match status" value="1"/>
</dbReference>
<evidence type="ECO:0000313" key="17">
    <source>
        <dbReference type="EMBL" id="MCA9754499.1"/>
    </source>
</evidence>
<evidence type="ECO:0000256" key="13">
    <source>
        <dbReference type="NCBIfam" id="TIGR03499"/>
    </source>
</evidence>
<reference evidence="17" key="1">
    <citation type="submission" date="2020-04" db="EMBL/GenBank/DDBJ databases">
        <authorList>
            <person name="Zhang T."/>
        </authorList>
    </citation>
    <scope>NUCLEOTIDE SEQUENCE</scope>
    <source>
        <strain evidence="17">HKST-UBA02</strain>
    </source>
</reference>
<dbReference type="FunFam" id="3.40.50.300:FF:000695">
    <property type="entry name" value="Flagellar biosynthesis regulator FlhF"/>
    <property type="match status" value="1"/>
</dbReference>
<dbReference type="SMART" id="SM00382">
    <property type="entry name" value="AAA"/>
    <property type="match status" value="1"/>
</dbReference>
<evidence type="ECO:0000256" key="12">
    <source>
        <dbReference type="ARBA" id="ARBA00025337"/>
    </source>
</evidence>
<feature type="compositionally biased region" description="Polar residues" evidence="14">
    <location>
        <begin position="127"/>
        <end position="141"/>
    </location>
</feature>
<proteinExistence type="inferred from homology"/>
<keyword evidence="7" id="KW-1005">Bacterial flagellum biogenesis</keyword>